<accession>A0A5K1TXX2</accession>
<dbReference type="SUPFAM" id="SSF53474">
    <property type="entry name" value="alpha/beta-Hydrolases"/>
    <property type="match status" value="1"/>
</dbReference>
<evidence type="ECO:0000256" key="1">
    <source>
        <dbReference type="SAM" id="Phobius"/>
    </source>
</evidence>
<dbReference type="FunFam" id="3.40.50.1820:FF:000558">
    <property type="entry name" value="Monoglyceride lipase, putative"/>
    <property type="match status" value="1"/>
</dbReference>
<proteinExistence type="predicted"/>
<sequence>MQTNCIETIYSIDKFNIYSTEWNVEKPQAMLILIHGFCTYAGVMKRMANMLVSHNILLCMPDLPYHGRSSGEPKGWVNSFTTFTEVCNKYIDQVKEKYNPNRTIPIYIMGHSMGGLIVSIIARQRKDLKGVIGSAPAYEINNTMVMLFYLIIVVVLYFIPKLYLPSQYSDKEFPRKEVRQMFEEDQYVTKGKTYLKTIVEMTKYGEREKYSDIFIPFLLIQGTNDESVTMEGAQIKSTHLKNQYSQFLIYKDCIHCLYEEKNLEEQVINIIHWIQKVNNHNNMK</sequence>
<dbReference type="VEuPathDB" id="AmoebaDB:EHI7A_161040"/>
<dbReference type="InterPro" id="IPR051044">
    <property type="entry name" value="MAG_DAG_Lipase"/>
</dbReference>
<feature type="transmembrane region" description="Helical" evidence="1">
    <location>
        <begin position="142"/>
        <end position="159"/>
    </location>
</feature>
<organism evidence="3 4">
    <name type="scientific">Entamoeba histolytica</name>
    <dbReference type="NCBI Taxonomy" id="5759"/>
    <lineage>
        <taxon>Eukaryota</taxon>
        <taxon>Amoebozoa</taxon>
        <taxon>Evosea</taxon>
        <taxon>Archamoebae</taxon>
        <taxon>Mastigamoebida</taxon>
        <taxon>Entamoebidae</taxon>
        <taxon>Entamoeba</taxon>
    </lineage>
</organism>
<dbReference type="InterPro" id="IPR022742">
    <property type="entry name" value="Hydrolase_4"/>
</dbReference>
<dbReference type="VEuPathDB" id="AmoebaDB:EHI5A_118700"/>
<dbReference type="VEuPathDB" id="AmoebaDB:EHI8A_184750"/>
<evidence type="ECO:0000313" key="4">
    <source>
        <dbReference type="Proteomes" id="UP000078387"/>
    </source>
</evidence>
<dbReference type="PANTHER" id="PTHR11614">
    <property type="entry name" value="PHOSPHOLIPASE-RELATED"/>
    <property type="match status" value="1"/>
</dbReference>
<keyword evidence="1" id="KW-0472">Membrane</keyword>
<name>A0A5K1TXX2_ENTHI</name>
<dbReference type="Pfam" id="PF12146">
    <property type="entry name" value="Hydrolase_4"/>
    <property type="match status" value="1"/>
</dbReference>
<feature type="transmembrane region" description="Helical" evidence="1">
    <location>
        <begin position="104"/>
        <end position="122"/>
    </location>
</feature>
<dbReference type="OMA" id="HPMVISV"/>
<comment type="caution">
    <text evidence="3">The sequence shown here is derived from an EMBL/GenBank/DDBJ whole genome shotgun (WGS) entry which is preliminary data.</text>
</comment>
<protein>
    <submittedName>
        <fullName evidence="3">Monoglyceride lipase putative</fullName>
    </submittedName>
</protein>
<dbReference type="InterPro" id="IPR029058">
    <property type="entry name" value="AB_hydrolase_fold"/>
</dbReference>
<reference evidence="3 4" key="1">
    <citation type="submission" date="2016-05" db="EMBL/GenBank/DDBJ databases">
        <title>First whole genome sequencing of Entamoeba histolytica HM1:IMSS-clone-6.</title>
        <authorList>
            <person name="Mukherjee Avik.K."/>
            <person name="Izumyama S."/>
            <person name="Nakada-Tsukui K."/>
            <person name="Nozaki T."/>
        </authorList>
    </citation>
    <scope>NUCLEOTIDE SEQUENCE [LARGE SCALE GENOMIC DNA]</scope>
    <source>
        <strain evidence="3 4">HM1:IMSS clone 6</strain>
    </source>
</reference>
<dbReference type="EMBL" id="BDEQ01000001">
    <property type="protein sequence ID" value="GAT91832.1"/>
    <property type="molecule type" value="Genomic_DNA"/>
</dbReference>
<dbReference type="Gene3D" id="3.40.50.1820">
    <property type="entry name" value="alpha/beta hydrolase"/>
    <property type="match status" value="1"/>
</dbReference>
<feature type="domain" description="Serine aminopeptidase S33" evidence="2">
    <location>
        <begin position="26"/>
        <end position="261"/>
    </location>
</feature>
<keyword evidence="1" id="KW-0812">Transmembrane</keyword>
<evidence type="ECO:0000313" key="3">
    <source>
        <dbReference type="EMBL" id="GAT91832.1"/>
    </source>
</evidence>
<gene>
    <name evidence="3" type="ORF">CL6EHI_045330</name>
</gene>
<evidence type="ECO:0000259" key="2">
    <source>
        <dbReference type="Pfam" id="PF12146"/>
    </source>
</evidence>
<dbReference type="VEuPathDB" id="AmoebaDB:EHI_045330"/>
<dbReference type="Proteomes" id="UP000078387">
    <property type="component" value="Unassembled WGS sequence"/>
</dbReference>
<dbReference type="AlphaFoldDB" id="A0A5K1TXX2"/>
<dbReference type="VEuPathDB" id="AmoebaDB:KM1_255290"/>
<keyword evidence="1" id="KW-1133">Transmembrane helix</keyword>